<dbReference type="EMBL" id="NMUH01001118">
    <property type="protein sequence ID" value="MQL89109.1"/>
    <property type="molecule type" value="Genomic_DNA"/>
</dbReference>
<name>A0A843VC81_COLES</name>
<proteinExistence type="predicted"/>
<reference evidence="2" key="1">
    <citation type="submission" date="2017-07" db="EMBL/GenBank/DDBJ databases">
        <title>Taro Niue Genome Assembly and Annotation.</title>
        <authorList>
            <person name="Atibalentja N."/>
            <person name="Keating K."/>
            <person name="Fields C.J."/>
        </authorList>
    </citation>
    <scope>NUCLEOTIDE SEQUENCE</scope>
    <source>
        <strain evidence="2">Niue_2</strain>
        <tissue evidence="2">Leaf</tissue>
    </source>
</reference>
<organism evidence="2 3">
    <name type="scientific">Colocasia esculenta</name>
    <name type="common">Wild taro</name>
    <name type="synonym">Arum esculentum</name>
    <dbReference type="NCBI Taxonomy" id="4460"/>
    <lineage>
        <taxon>Eukaryota</taxon>
        <taxon>Viridiplantae</taxon>
        <taxon>Streptophyta</taxon>
        <taxon>Embryophyta</taxon>
        <taxon>Tracheophyta</taxon>
        <taxon>Spermatophyta</taxon>
        <taxon>Magnoliopsida</taxon>
        <taxon>Liliopsida</taxon>
        <taxon>Araceae</taxon>
        <taxon>Aroideae</taxon>
        <taxon>Colocasieae</taxon>
        <taxon>Colocasia</taxon>
    </lineage>
</organism>
<evidence type="ECO:0000256" key="1">
    <source>
        <dbReference type="SAM" id="MobiDB-lite"/>
    </source>
</evidence>
<evidence type="ECO:0000313" key="2">
    <source>
        <dbReference type="EMBL" id="MQL89109.1"/>
    </source>
</evidence>
<dbReference type="Proteomes" id="UP000652761">
    <property type="component" value="Unassembled WGS sequence"/>
</dbReference>
<comment type="caution">
    <text evidence="2">The sequence shown here is derived from an EMBL/GenBank/DDBJ whole genome shotgun (WGS) entry which is preliminary data.</text>
</comment>
<accession>A0A843VC81</accession>
<feature type="region of interest" description="Disordered" evidence="1">
    <location>
        <begin position="1"/>
        <end position="64"/>
    </location>
</feature>
<keyword evidence="3" id="KW-1185">Reference proteome</keyword>
<sequence length="64" mass="6836">MQGGNLPRSLPEGPKAKAYPGAHADTQLGPRKHLRQHRHCRGPKGHHDAIATGQARRDSPVASG</sequence>
<dbReference type="AlphaFoldDB" id="A0A843VC81"/>
<gene>
    <name evidence="2" type="ORF">Taro_021673</name>
</gene>
<protein>
    <submittedName>
        <fullName evidence="2">Uncharacterized protein</fullName>
    </submittedName>
</protein>
<feature type="compositionally biased region" description="Basic and acidic residues" evidence="1">
    <location>
        <begin position="45"/>
        <end position="64"/>
    </location>
</feature>
<feature type="compositionally biased region" description="Basic residues" evidence="1">
    <location>
        <begin position="30"/>
        <end position="44"/>
    </location>
</feature>
<evidence type="ECO:0000313" key="3">
    <source>
        <dbReference type="Proteomes" id="UP000652761"/>
    </source>
</evidence>